<organism evidence="2 3">
    <name type="scientific">Mesorhabditis belari</name>
    <dbReference type="NCBI Taxonomy" id="2138241"/>
    <lineage>
        <taxon>Eukaryota</taxon>
        <taxon>Metazoa</taxon>
        <taxon>Ecdysozoa</taxon>
        <taxon>Nematoda</taxon>
        <taxon>Chromadorea</taxon>
        <taxon>Rhabditida</taxon>
        <taxon>Rhabditina</taxon>
        <taxon>Rhabditomorpha</taxon>
        <taxon>Rhabditoidea</taxon>
        <taxon>Rhabditidae</taxon>
        <taxon>Mesorhabditinae</taxon>
        <taxon>Mesorhabditis</taxon>
    </lineage>
</organism>
<dbReference type="GO" id="GO:0030297">
    <property type="term" value="F:transmembrane receptor protein tyrosine kinase activator activity"/>
    <property type="evidence" value="ECO:0007669"/>
    <property type="project" value="TreeGrafter"/>
</dbReference>
<evidence type="ECO:0000313" key="2">
    <source>
        <dbReference type="Proteomes" id="UP000887575"/>
    </source>
</evidence>
<accession>A0AAF3FK54</accession>
<sequence>MIFWSLIFSLFIGKSLSLWKPFVDSLVKELNLAANPCNNLQNFICDANFPIGNLSFYERLGFIKPGPLGPQCDMETNIVKILRRIASKFDTNDLKKESSERMEFEFEKVRWDCERNLTCYEEKFRFYTALFHHADAMKTFQLPENKNVYTMRDAVHQVLKVIDEKSFDDFEALKWLHALASRRCSAYYTWKANRTPYRMAEFYKQLIRVHNAVFQATKGLIESDSISNETKWRIDLDRVSFFTPYDIYYNTPEFINSIYNLYEIDQLREKASKSTSMFDMKLQLLNTSRNAHVKMATLGVDRPLEIMSFVTKPTNRNSTMEKLSAFIEHNLSSPLKFATVGFLVANEILDQIWPNNDKNENSITIESGNCTEKLNQNTAALVIAWNALLQQKSLLYLQSPIPTKVRVFSRGQLFFVAAGVHFCSDLKDLPQKLFQKFDQIFYCSNGESNETCSFDFIGISKMKDTKIGDKSTEESGESVETLIESKEITTTASPNTQKFTAFFSRTTKKPKVITTNTFKKQITVAKSANTTLFKSVDLKKTSSPLSIPLGRLADNLTHPIILNLNITIISNTGKKQDENSIISIIDNFCWIHCSSPTKALKKIGHNYLQNKRVCVMERLTGVKHTFCPTSRPNDPIDWPCIRVDDLCNGTPQCPGGEDEDPDLCMFFQAQNVAFQQMKRKVVTMLKPYMETKTKTKSDQEFIKI</sequence>
<evidence type="ECO:0000256" key="1">
    <source>
        <dbReference type="SAM" id="SignalP"/>
    </source>
</evidence>
<feature type="chain" id="PRO_5042183040" evidence="1">
    <location>
        <begin position="18"/>
        <end position="704"/>
    </location>
</feature>
<proteinExistence type="predicted"/>
<dbReference type="GO" id="GO:0043195">
    <property type="term" value="C:terminal bouton"/>
    <property type="evidence" value="ECO:0007669"/>
    <property type="project" value="TreeGrafter"/>
</dbReference>
<feature type="signal peptide" evidence="1">
    <location>
        <begin position="1"/>
        <end position="17"/>
    </location>
</feature>
<keyword evidence="1" id="KW-0732">Signal</keyword>
<protein>
    <submittedName>
        <fullName evidence="3">Uncharacterized protein</fullName>
    </submittedName>
</protein>
<dbReference type="GO" id="GO:0043410">
    <property type="term" value="P:positive regulation of MAPK cascade"/>
    <property type="evidence" value="ECO:0007669"/>
    <property type="project" value="TreeGrafter"/>
</dbReference>
<keyword evidence="2" id="KW-1185">Reference proteome</keyword>
<dbReference type="PANTHER" id="PTHR21105">
    <property type="entry name" value="GH16255P"/>
    <property type="match status" value="1"/>
</dbReference>
<reference evidence="3" key="1">
    <citation type="submission" date="2024-02" db="UniProtKB">
        <authorList>
            <consortium name="WormBaseParasite"/>
        </authorList>
    </citation>
    <scope>IDENTIFICATION</scope>
</reference>
<dbReference type="AlphaFoldDB" id="A0AAF3FK54"/>
<evidence type="ECO:0000313" key="3">
    <source>
        <dbReference type="WBParaSite" id="MBELARI_LOCUS7498"/>
    </source>
</evidence>
<dbReference type="PANTHER" id="PTHR21105:SF0">
    <property type="entry name" value="GH16255P"/>
    <property type="match status" value="1"/>
</dbReference>
<name>A0AAF3FK54_9BILA</name>
<dbReference type="WBParaSite" id="MBELARI_LOCUS7498">
    <property type="protein sequence ID" value="MBELARI_LOCUS7498"/>
    <property type="gene ID" value="MBELARI_LOCUS7498"/>
</dbReference>
<dbReference type="Proteomes" id="UP000887575">
    <property type="component" value="Unassembled WGS sequence"/>
</dbReference>